<name>A0A1U9LDL4_9PROT</name>
<dbReference type="PANTHER" id="PTHR30273">
    <property type="entry name" value="PERIPLASMIC SIGNAL SENSOR AND SIGMA FACTOR ACTIVATOR FECR-RELATED"/>
    <property type="match status" value="1"/>
</dbReference>
<dbReference type="InterPro" id="IPR032623">
    <property type="entry name" value="FecR_N"/>
</dbReference>
<keyword evidence="1" id="KW-1133">Transmembrane helix</keyword>
<dbReference type="AlphaFoldDB" id="A0A1U9LDL4"/>
<dbReference type="KEGG" id="aper:A0U91_05675"/>
<evidence type="ECO:0000313" key="3">
    <source>
        <dbReference type="EMBL" id="AQT04536.1"/>
    </source>
</evidence>
<evidence type="ECO:0000256" key="1">
    <source>
        <dbReference type="SAM" id="Phobius"/>
    </source>
</evidence>
<feature type="transmembrane region" description="Helical" evidence="1">
    <location>
        <begin position="91"/>
        <end position="109"/>
    </location>
</feature>
<protein>
    <recommendedName>
        <fullName evidence="2">FecR N-terminal domain-containing protein</fullName>
    </recommendedName>
</protein>
<dbReference type="RefSeq" id="WP_077930399.1">
    <property type="nucleotide sequence ID" value="NZ_CP014687.1"/>
</dbReference>
<dbReference type="Pfam" id="PF16220">
    <property type="entry name" value="DUF4880"/>
    <property type="match status" value="1"/>
</dbReference>
<sequence>MTNIYNKTTTIPPSAAERYREEAIFWVTHLHAAPLTPEKESAFQEWLQTSEAHQTAFEQVTNIWDTVGSLSHSSPETRQHYARKLSQRRRFLQMGMAAVLAAGVSSPLASAQTIATNVGERRRVTLDHNAELLLDCLSALVKTHEQGKTRSVFSSGQGFLTCPSGTDLQCLPSDYQVGRMQGQINLKRTETQVSIFVAQGIFSFTSYKNNQIYTLTAGDRVVLQKDSGIKRDRPHPHSVTAWLRNRIVFNDDHLDDVVRQMNQYDGRQIVLRDKRLSSLQISGEYTLGNNMAFCHSLALLLPVKIETGPILNISFS</sequence>
<dbReference type="PIRSF" id="PIRSF018266">
    <property type="entry name" value="FecR"/>
    <property type="match status" value="1"/>
</dbReference>
<evidence type="ECO:0000259" key="2">
    <source>
        <dbReference type="Pfam" id="PF16220"/>
    </source>
</evidence>
<reference evidence="3 4" key="1">
    <citation type="submission" date="2016-03" db="EMBL/GenBank/DDBJ databases">
        <title>Acetic acid bacteria sequencing.</title>
        <authorList>
            <person name="Brandt J."/>
            <person name="Jakob F."/>
            <person name="Vogel R.F."/>
        </authorList>
    </citation>
    <scope>NUCLEOTIDE SEQUENCE [LARGE SCALE GENOMIC DNA]</scope>
    <source>
        <strain evidence="3 4">TMW2.1084</strain>
    </source>
</reference>
<evidence type="ECO:0000313" key="4">
    <source>
        <dbReference type="Proteomes" id="UP000189055"/>
    </source>
</evidence>
<dbReference type="PANTHER" id="PTHR30273:SF2">
    <property type="entry name" value="PROTEIN FECR"/>
    <property type="match status" value="1"/>
</dbReference>
<dbReference type="EMBL" id="CP014687">
    <property type="protein sequence ID" value="AQT04536.1"/>
    <property type="molecule type" value="Genomic_DNA"/>
</dbReference>
<accession>A0A1U9LDL4</accession>
<proteinExistence type="predicted"/>
<gene>
    <name evidence="3" type="ORF">A0U91_05675</name>
</gene>
<keyword evidence="1" id="KW-0812">Transmembrane</keyword>
<organism evidence="3 4">
    <name type="scientific">Acetobacter persici</name>
    <dbReference type="NCBI Taxonomy" id="1076596"/>
    <lineage>
        <taxon>Bacteria</taxon>
        <taxon>Pseudomonadati</taxon>
        <taxon>Pseudomonadota</taxon>
        <taxon>Alphaproteobacteria</taxon>
        <taxon>Acetobacterales</taxon>
        <taxon>Acetobacteraceae</taxon>
        <taxon>Acetobacter</taxon>
    </lineage>
</organism>
<dbReference type="GO" id="GO:0016989">
    <property type="term" value="F:sigma factor antagonist activity"/>
    <property type="evidence" value="ECO:0007669"/>
    <property type="project" value="TreeGrafter"/>
</dbReference>
<dbReference type="Proteomes" id="UP000189055">
    <property type="component" value="Chromosome"/>
</dbReference>
<keyword evidence="1" id="KW-0472">Membrane</keyword>
<dbReference type="InterPro" id="IPR012373">
    <property type="entry name" value="Ferrdict_sens_TM"/>
</dbReference>
<dbReference type="STRING" id="1076596.A0U91_05675"/>
<feature type="domain" description="FecR N-terminal" evidence="2">
    <location>
        <begin position="21"/>
        <end position="61"/>
    </location>
</feature>